<organism evidence="3 4">
    <name type="scientific">Mizuhopecten yessoensis</name>
    <name type="common">Japanese scallop</name>
    <name type="synonym">Patinopecten yessoensis</name>
    <dbReference type="NCBI Taxonomy" id="6573"/>
    <lineage>
        <taxon>Eukaryota</taxon>
        <taxon>Metazoa</taxon>
        <taxon>Spiralia</taxon>
        <taxon>Lophotrochozoa</taxon>
        <taxon>Mollusca</taxon>
        <taxon>Bivalvia</taxon>
        <taxon>Autobranchia</taxon>
        <taxon>Pteriomorphia</taxon>
        <taxon>Pectinida</taxon>
        <taxon>Pectinoidea</taxon>
        <taxon>Pectinidae</taxon>
        <taxon>Mizuhopecten</taxon>
    </lineage>
</organism>
<keyword evidence="4" id="KW-1185">Reference proteome</keyword>
<dbReference type="PANTHER" id="PTHR14421:SF3">
    <property type="entry name" value="SPERMATOGENESIS-ASSOCIATED PROTEIN 1"/>
    <property type="match status" value="1"/>
</dbReference>
<dbReference type="InterPro" id="IPR031478">
    <property type="entry name" value="SPATA1_C"/>
</dbReference>
<dbReference type="Pfam" id="PF15743">
    <property type="entry name" value="SPATA1_C"/>
    <property type="match status" value="1"/>
</dbReference>
<feature type="domain" description="Spermatogenesis-associated protein 1 C-terminal" evidence="2">
    <location>
        <begin position="371"/>
        <end position="459"/>
    </location>
</feature>
<feature type="compositionally biased region" description="Polar residues" evidence="1">
    <location>
        <begin position="160"/>
        <end position="185"/>
    </location>
</feature>
<feature type="compositionally biased region" description="Polar residues" evidence="1">
    <location>
        <begin position="1"/>
        <end position="16"/>
    </location>
</feature>
<feature type="region of interest" description="Disordered" evidence="1">
    <location>
        <begin position="136"/>
        <end position="387"/>
    </location>
</feature>
<evidence type="ECO:0000259" key="2">
    <source>
        <dbReference type="Pfam" id="PF15743"/>
    </source>
</evidence>
<dbReference type="Proteomes" id="UP000242188">
    <property type="component" value="Unassembled WGS sequence"/>
</dbReference>
<feature type="compositionally biased region" description="Low complexity" evidence="1">
    <location>
        <begin position="140"/>
        <end position="150"/>
    </location>
</feature>
<reference evidence="3 4" key="1">
    <citation type="journal article" date="2017" name="Nat. Ecol. Evol.">
        <title>Scallop genome provides insights into evolution of bilaterian karyotype and development.</title>
        <authorList>
            <person name="Wang S."/>
            <person name="Zhang J."/>
            <person name="Jiao W."/>
            <person name="Li J."/>
            <person name="Xun X."/>
            <person name="Sun Y."/>
            <person name="Guo X."/>
            <person name="Huan P."/>
            <person name="Dong B."/>
            <person name="Zhang L."/>
            <person name="Hu X."/>
            <person name="Sun X."/>
            <person name="Wang J."/>
            <person name="Zhao C."/>
            <person name="Wang Y."/>
            <person name="Wang D."/>
            <person name="Huang X."/>
            <person name="Wang R."/>
            <person name="Lv J."/>
            <person name="Li Y."/>
            <person name="Zhang Z."/>
            <person name="Liu B."/>
            <person name="Lu W."/>
            <person name="Hui Y."/>
            <person name="Liang J."/>
            <person name="Zhou Z."/>
            <person name="Hou R."/>
            <person name="Li X."/>
            <person name="Liu Y."/>
            <person name="Li H."/>
            <person name="Ning X."/>
            <person name="Lin Y."/>
            <person name="Zhao L."/>
            <person name="Xing Q."/>
            <person name="Dou J."/>
            <person name="Li Y."/>
            <person name="Mao J."/>
            <person name="Guo H."/>
            <person name="Dou H."/>
            <person name="Li T."/>
            <person name="Mu C."/>
            <person name="Jiang W."/>
            <person name="Fu Q."/>
            <person name="Fu X."/>
            <person name="Miao Y."/>
            <person name="Liu J."/>
            <person name="Yu Q."/>
            <person name="Li R."/>
            <person name="Liao H."/>
            <person name="Li X."/>
            <person name="Kong Y."/>
            <person name="Jiang Z."/>
            <person name="Chourrout D."/>
            <person name="Li R."/>
            <person name="Bao Z."/>
        </authorList>
    </citation>
    <scope>NUCLEOTIDE SEQUENCE [LARGE SCALE GENOMIC DNA]</scope>
    <source>
        <strain evidence="3 4">PY_sf001</strain>
    </source>
</reference>
<evidence type="ECO:0000313" key="4">
    <source>
        <dbReference type="Proteomes" id="UP000242188"/>
    </source>
</evidence>
<gene>
    <name evidence="3" type="ORF">KP79_PYT08178</name>
</gene>
<dbReference type="InterPro" id="IPR039062">
    <property type="entry name" value="SPAT1"/>
</dbReference>
<evidence type="ECO:0000313" key="3">
    <source>
        <dbReference type="EMBL" id="OWF47394.1"/>
    </source>
</evidence>
<dbReference type="EMBL" id="NEDP02003918">
    <property type="protein sequence ID" value="OWF47394.1"/>
    <property type="molecule type" value="Genomic_DNA"/>
</dbReference>
<sequence length="633" mass="73925">MEDMSRSNGFSTYRSNNRMDDMPERPSSDALVDLHVYLVPHNLWRERYNNFLNANVTETVSAGIIRVHPEQKVILLRNEIDKQIGAELVPREYVFLKSVGRSITKLNGNQEYQLKVKNFIPPQSYAPELFLLEAQDVDSSRSSVRPESPEYATGRKSDRTPYTSHNTNPTSPEYNVSSAEKSSNRPVAAGNKYDSRLETYTNHTNEDSGIAGLTPEDHYRENQDDDLDRRKRENEEKRRREAELRDRLKADQEEREQKEKSGRDKEWERHEQLEEERRRKDEEEKRGREGEKRRQEEADKRRENEEEARREQDRNLDRLSASDEELNRFPSPPPLKMSTPSSSKGPRDSIGGSDTERGQHGKTEKEQLMRELEQAREARKTTEKQREDLVKKAKMLQNKMQNRRNHARDLWKKRYFEEKKRTSPLEEQCNRLRHELEIIHRKLMNTLEGPAKDKATQRVGDLKPSLQVGQYRAPFDPYEQYEVRPSPTYLPRISRQLDSEFHPPMSLYTYRKDSTPRTVKKPSPSYASQYGTRRYQAPTQQIFNNNKSNATPYYVNPKSALYTPSNSMSSVQSTPKESSFVTPLGSPKRILYRYDGNAYVSPSGRKRSALATTGHSSRSSDKSVQFVERVYYI</sequence>
<feature type="compositionally biased region" description="Basic and acidic residues" evidence="1">
    <location>
        <begin position="354"/>
        <end position="387"/>
    </location>
</feature>
<name>A0A210QF77_MIZYE</name>
<accession>A0A210QF77</accession>
<evidence type="ECO:0000256" key="1">
    <source>
        <dbReference type="SAM" id="MobiDB-lite"/>
    </source>
</evidence>
<feature type="compositionally biased region" description="Basic and acidic residues" evidence="1">
    <location>
        <begin position="215"/>
        <end position="327"/>
    </location>
</feature>
<feature type="region of interest" description="Disordered" evidence="1">
    <location>
        <begin position="508"/>
        <end position="530"/>
    </location>
</feature>
<dbReference type="OrthoDB" id="9901850at2759"/>
<dbReference type="PANTHER" id="PTHR14421">
    <property type="entry name" value="SPERMATOGENESIS-ASSOCIATED PROTEIN 1"/>
    <property type="match status" value="1"/>
</dbReference>
<protein>
    <submittedName>
        <fullName evidence="3">Spermatogenesis-associated protein 1</fullName>
    </submittedName>
</protein>
<feature type="region of interest" description="Disordered" evidence="1">
    <location>
        <begin position="1"/>
        <end position="25"/>
    </location>
</feature>
<dbReference type="AlphaFoldDB" id="A0A210QF77"/>
<comment type="caution">
    <text evidence="3">The sequence shown here is derived from an EMBL/GenBank/DDBJ whole genome shotgun (WGS) entry which is preliminary data.</text>
</comment>
<proteinExistence type="predicted"/>